<dbReference type="RefSeq" id="WP_168659028.1">
    <property type="nucleotide sequence ID" value="NZ_CP051180.1"/>
</dbReference>
<dbReference type="CDD" id="cd08168">
    <property type="entry name" value="Cytochrom_C3"/>
    <property type="match status" value="1"/>
</dbReference>
<feature type="chain" id="PRO_5026058632" description="Cytochrome c554 and c-prime" evidence="2">
    <location>
        <begin position="25"/>
        <end position="523"/>
    </location>
</feature>
<proteinExistence type="predicted"/>
<feature type="domain" description="Doubled CXXCH motif" evidence="3">
    <location>
        <begin position="341"/>
        <end position="373"/>
    </location>
</feature>
<sequence>MMRNTVLKGLLIAAALGLTGQATAEPAGVDKEFVGSKKCRACHSEQYNQWKDTRHAKVLRQLYTKDKHSINAPWGTEAEPKVIYTSNLDRKFTLFMIGKKYWVTIHDKFDANRDQSYQVDAVGYTAQTMFFTRDVKTDSMLNLPFNYWNESTKQERWGNSFDLFWYEEDGSLASKERRETFDQFNHHENRCAVCHMTGFEVESWKEYPKLGRSADNTNIWSGAEFGIGCEKCHGPGSKHIKSRNKADIVHPESMMDDSGSAECDQCHQSGHSINYNNGFWSELPIEFDANNPEGKGHHWTPGEGKLDEYYVANVRKKWAGTEYFQQGKSYTMQLMDTKHFENGMTCKTCHDPHTQQTRKPANDMCLECHDDGKTTKAHQGGAHVQVSANCIDCHMPYGMISFLRSTRYDGRLHVFKPIQPKETLAQFDYLKSFTNEDADPEAKLTKSWKQITADFGGCYDSIKFPKNVHYCTDFDLVPHACASCHQSERPRPGKFDDNEREKLIKAQQRYEKLLQHQHKSQDF</sequence>
<reference evidence="5 6" key="1">
    <citation type="submission" date="2020-04" db="EMBL/GenBank/DDBJ databases">
        <title>Ferrimonas sp. S7 isolated from sea water.</title>
        <authorList>
            <person name="Bae S.S."/>
            <person name="Baek K."/>
        </authorList>
    </citation>
    <scope>NUCLEOTIDE SEQUENCE [LARGE SCALE GENOMIC DNA]</scope>
    <source>
        <strain evidence="5 6">S7</strain>
    </source>
</reference>
<evidence type="ECO:0000313" key="6">
    <source>
        <dbReference type="Proteomes" id="UP000501602"/>
    </source>
</evidence>
<dbReference type="Pfam" id="PF13435">
    <property type="entry name" value="Cytochrome_C554"/>
    <property type="match status" value="2"/>
</dbReference>
<dbReference type="PANTHER" id="PTHR35038">
    <property type="entry name" value="DISSIMILATORY SULFITE REDUCTASE SIRA"/>
    <property type="match status" value="1"/>
</dbReference>
<dbReference type="Proteomes" id="UP000501602">
    <property type="component" value="Chromosome"/>
</dbReference>
<dbReference type="InterPro" id="IPR010177">
    <property type="entry name" value="Paired_CXXCH_1"/>
</dbReference>
<evidence type="ECO:0000313" key="5">
    <source>
        <dbReference type="EMBL" id="QIZ75767.1"/>
    </source>
</evidence>
<dbReference type="KEGG" id="fes:HER31_01935"/>
<keyword evidence="6" id="KW-1185">Reference proteome</keyword>
<accession>A0A6H1U9P2</accession>
<dbReference type="EMBL" id="CP051180">
    <property type="protein sequence ID" value="QIZ75767.1"/>
    <property type="molecule type" value="Genomic_DNA"/>
</dbReference>
<evidence type="ECO:0000259" key="4">
    <source>
        <dbReference type="Pfam" id="PF13435"/>
    </source>
</evidence>
<dbReference type="Gene3D" id="1.10.1130.10">
    <property type="entry name" value="Flavocytochrome C3, Chain A"/>
    <property type="match status" value="3"/>
</dbReference>
<evidence type="ECO:0008006" key="7">
    <source>
        <dbReference type="Google" id="ProtNLM"/>
    </source>
</evidence>
<organism evidence="5 6">
    <name type="scientific">Ferrimonas lipolytica</name>
    <dbReference type="NCBI Taxonomy" id="2724191"/>
    <lineage>
        <taxon>Bacteria</taxon>
        <taxon>Pseudomonadati</taxon>
        <taxon>Pseudomonadota</taxon>
        <taxon>Gammaproteobacteria</taxon>
        <taxon>Alteromonadales</taxon>
        <taxon>Ferrimonadaceae</taxon>
        <taxon>Ferrimonas</taxon>
    </lineage>
</organism>
<feature type="signal peptide" evidence="2">
    <location>
        <begin position="1"/>
        <end position="24"/>
    </location>
</feature>
<evidence type="ECO:0000259" key="3">
    <source>
        <dbReference type="Pfam" id="PF09699"/>
    </source>
</evidence>
<name>A0A6H1U9P2_9GAMM</name>
<feature type="domain" description="Cytochrome c-552/4" evidence="4">
    <location>
        <begin position="38"/>
        <end position="71"/>
    </location>
</feature>
<evidence type="ECO:0000256" key="1">
    <source>
        <dbReference type="ARBA" id="ARBA00022729"/>
    </source>
</evidence>
<dbReference type="SUPFAM" id="SSF48695">
    <property type="entry name" value="Multiheme cytochromes"/>
    <property type="match status" value="1"/>
</dbReference>
<dbReference type="PANTHER" id="PTHR35038:SF8">
    <property type="entry name" value="C-TYPE POLYHEME CYTOCHROME OMCC"/>
    <property type="match status" value="1"/>
</dbReference>
<dbReference type="InterPro" id="IPR051829">
    <property type="entry name" value="Multiheme_Cytochr_ET"/>
</dbReference>
<keyword evidence="1 2" id="KW-0732">Signal</keyword>
<protein>
    <recommendedName>
        <fullName evidence="7">Cytochrome c554 and c-prime</fullName>
    </recommendedName>
</protein>
<dbReference type="InterPro" id="IPR036280">
    <property type="entry name" value="Multihaem_cyt_sf"/>
</dbReference>
<feature type="domain" description="Cytochrome c-552/4" evidence="4">
    <location>
        <begin position="182"/>
        <end position="234"/>
    </location>
</feature>
<dbReference type="Pfam" id="PF09699">
    <property type="entry name" value="Paired_CXXCH_1"/>
    <property type="match status" value="1"/>
</dbReference>
<gene>
    <name evidence="5" type="ORF">HER31_01935</name>
</gene>
<dbReference type="AlphaFoldDB" id="A0A6H1U9P2"/>
<evidence type="ECO:0000256" key="2">
    <source>
        <dbReference type="SAM" id="SignalP"/>
    </source>
</evidence>
<dbReference type="InterPro" id="IPR023155">
    <property type="entry name" value="Cyt_c-552/4"/>
</dbReference>
<dbReference type="GO" id="GO:0016491">
    <property type="term" value="F:oxidoreductase activity"/>
    <property type="evidence" value="ECO:0007669"/>
    <property type="project" value="TreeGrafter"/>
</dbReference>